<evidence type="ECO:0000256" key="6">
    <source>
        <dbReference type="SAM" id="Phobius"/>
    </source>
</evidence>
<dbReference type="Proteomes" id="UP000462931">
    <property type="component" value="Unassembled WGS sequence"/>
</dbReference>
<proteinExistence type="predicted"/>
<evidence type="ECO:0000256" key="1">
    <source>
        <dbReference type="ARBA" id="ARBA00004651"/>
    </source>
</evidence>
<feature type="transmembrane region" description="Helical" evidence="6">
    <location>
        <begin position="358"/>
        <end position="380"/>
    </location>
</feature>
<dbReference type="PANTHER" id="PTHR43738">
    <property type="entry name" value="ABC TRANSPORTER, MEMBRANE PROTEIN"/>
    <property type="match status" value="1"/>
</dbReference>
<name>A0A7K0FTB5_9SPHI</name>
<keyword evidence="5 6" id="KW-0472">Membrane</keyword>
<reference evidence="9 10" key="1">
    <citation type="submission" date="2019-11" db="EMBL/GenBank/DDBJ databases">
        <authorList>
            <person name="Cheng Q."/>
            <person name="Yang Z."/>
        </authorList>
    </citation>
    <scope>NUCLEOTIDE SEQUENCE [LARGE SCALE GENOMIC DNA]</scope>
    <source>
        <strain evidence="9 10">HX-22-1</strain>
    </source>
</reference>
<dbReference type="InterPro" id="IPR003838">
    <property type="entry name" value="ABC3_permease_C"/>
</dbReference>
<evidence type="ECO:0000259" key="8">
    <source>
        <dbReference type="Pfam" id="PF12704"/>
    </source>
</evidence>
<evidence type="ECO:0000256" key="3">
    <source>
        <dbReference type="ARBA" id="ARBA00022692"/>
    </source>
</evidence>
<protein>
    <submittedName>
        <fullName evidence="9">FtsX-like permease family protein</fullName>
    </submittedName>
</protein>
<keyword evidence="3 6" id="KW-0812">Transmembrane</keyword>
<dbReference type="GO" id="GO:0005886">
    <property type="term" value="C:plasma membrane"/>
    <property type="evidence" value="ECO:0007669"/>
    <property type="project" value="UniProtKB-SubCell"/>
</dbReference>
<feature type="transmembrane region" description="Helical" evidence="6">
    <location>
        <begin position="263"/>
        <end position="287"/>
    </location>
</feature>
<feature type="domain" description="ABC3 transporter permease C-terminal" evidence="7">
    <location>
        <begin position="267"/>
        <end position="382"/>
    </location>
</feature>
<keyword evidence="2" id="KW-1003">Cell membrane</keyword>
<dbReference type="AlphaFoldDB" id="A0A7K0FTB5"/>
<dbReference type="InterPro" id="IPR025857">
    <property type="entry name" value="MacB_PCD"/>
</dbReference>
<keyword evidence="10" id="KW-1185">Reference proteome</keyword>
<dbReference type="Pfam" id="PF02687">
    <property type="entry name" value="FtsX"/>
    <property type="match status" value="1"/>
</dbReference>
<gene>
    <name evidence="9" type="ORF">GJJ64_14200</name>
</gene>
<keyword evidence="4 6" id="KW-1133">Transmembrane helix</keyword>
<evidence type="ECO:0000259" key="7">
    <source>
        <dbReference type="Pfam" id="PF02687"/>
    </source>
</evidence>
<dbReference type="InterPro" id="IPR051125">
    <property type="entry name" value="ABC-4/HrtB_transporter"/>
</dbReference>
<evidence type="ECO:0000313" key="9">
    <source>
        <dbReference type="EMBL" id="MRX48347.1"/>
    </source>
</evidence>
<feature type="domain" description="MacB-like periplasmic core" evidence="8">
    <location>
        <begin position="18"/>
        <end position="228"/>
    </location>
</feature>
<evidence type="ECO:0000313" key="10">
    <source>
        <dbReference type="Proteomes" id="UP000462931"/>
    </source>
</evidence>
<evidence type="ECO:0000256" key="2">
    <source>
        <dbReference type="ARBA" id="ARBA00022475"/>
    </source>
</evidence>
<organism evidence="9 10">
    <name type="scientific">Pedobacter puniceum</name>
    <dbReference type="NCBI Taxonomy" id="2666136"/>
    <lineage>
        <taxon>Bacteria</taxon>
        <taxon>Pseudomonadati</taxon>
        <taxon>Bacteroidota</taxon>
        <taxon>Sphingobacteriia</taxon>
        <taxon>Sphingobacteriales</taxon>
        <taxon>Sphingobacteriaceae</taxon>
        <taxon>Pedobacter</taxon>
    </lineage>
</organism>
<dbReference type="RefSeq" id="WP_154288433.1">
    <property type="nucleotide sequence ID" value="NZ_WKJI01000004.1"/>
</dbReference>
<dbReference type="EMBL" id="WKJI01000004">
    <property type="protein sequence ID" value="MRX48347.1"/>
    <property type="molecule type" value="Genomic_DNA"/>
</dbReference>
<feature type="transmembrane region" description="Helical" evidence="6">
    <location>
        <begin position="307"/>
        <end position="334"/>
    </location>
</feature>
<comment type="caution">
    <text evidence="9">The sequence shown here is derived from an EMBL/GenBank/DDBJ whole genome shotgun (WGS) entry which is preliminary data.</text>
</comment>
<sequence length="390" mass="42751">MTIVEISLKALKAKKLSSFLSVLLVAFGMAIITTLILVSHQLTQKLERNAAYVDAVVGAKGSPLQLILSSVYFIDFPTGNIPLKEFEEIQKNRMVKMAVPIALGDSYEGYRIVGTQPSFLKLHQLELATGKLWSKNFEVIIGADVAKAKNIKLGALIYGSHGLTSGAEVHEEHAYQVVGILKKQNTSADQLVLTQLSSIWAMHSHENIVEEEQDITSILIQYRSPVSTVLFPKMVNEQTNLQAASPAIESARLFSLVGIGFDVLHYFAILIIVIAAISVFITLFSSLKERKYDLAVLRILGASKQQLFFMMLIEGIILTFIGALFGLVAGHILVDVLGSLDGESQILFSGFMFLKGEIYVIVAGVMLGIIASIIPAVHVYRYDIAKILNN</sequence>
<evidence type="ECO:0000256" key="5">
    <source>
        <dbReference type="ARBA" id="ARBA00023136"/>
    </source>
</evidence>
<feature type="transmembrane region" description="Helical" evidence="6">
    <location>
        <begin position="16"/>
        <end position="38"/>
    </location>
</feature>
<dbReference type="Pfam" id="PF12704">
    <property type="entry name" value="MacB_PCD"/>
    <property type="match status" value="1"/>
</dbReference>
<accession>A0A7K0FTB5</accession>
<dbReference type="PANTHER" id="PTHR43738:SF2">
    <property type="entry name" value="ABC TRANSPORTER PERMEASE"/>
    <property type="match status" value="1"/>
</dbReference>
<comment type="subcellular location">
    <subcellularLocation>
        <location evidence="1">Cell membrane</location>
        <topology evidence="1">Multi-pass membrane protein</topology>
    </subcellularLocation>
</comment>
<evidence type="ECO:0000256" key="4">
    <source>
        <dbReference type="ARBA" id="ARBA00022989"/>
    </source>
</evidence>